<evidence type="ECO:0000256" key="1">
    <source>
        <dbReference type="SAM" id="Phobius"/>
    </source>
</evidence>
<keyword evidence="4" id="KW-1185">Reference proteome</keyword>
<name>A0A1M6PXB2_9FIRM</name>
<dbReference type="Pfam" id="PF13098">
    <property type="entry name" value="Thioredoxin_2"/>
    <property type="match status" value="1"/>
</dbReference>
<dbReference type="InterPro" id="IPR012336">
    <property type="entry name" value="Thioredoxin-like_fold"/>
</dbReference>
<proteinExistence type="predicted"/>
<dbReference type="Proteomes" id="UP000184536">
    <property type="component" value="Unassembled WGS sequence"/>
</dbReference>
<dbReference type="AlphaFoldDB" id="A0A1M6PXB2"/>
<protein>
    <submittedName>
        <fullName evidence="3">Thioredoxin</fullName>
    </submittedName>
</protein>
<dbReference type="InterPro" id="IPR036249">
    <property type="entry name" value="Thioredoxin-like_sf"/>
</dbReference>
<reference evidence="4" key="1">
    <citation type="submission" date="2016-11" db="EMBL/GenBank/DDBJ databases">
        <authorList>
            <person name="Varghese N."/>
            <person name="Submissions S."/>
        </authorList>
    </citation>
    <scope>NUCLEOTIDE SEQUENCE [LARGE SCALE GENOMIC DNA]</scope>
    <source>
        <strain evidence="4">DSM 17957</strain>
    </source>
</reference>
<gene>
    <name evidence="3" type="ORF">SAMN02745975_03703</name>
</gene>
<dbReference type="RefSeq" id="WP_110942662.1">
    <property type="nucleotide sequence ID" value="NZ_FQZV01000077.1"/>
</dbReference>
<dbReference type="EMBL" id="FQZV01000077">
    <property type="protein sequence ID" value="SHK12635.1"/>
    <property type="molecule type" value="Genomic_DNA"/>
</dbReference>
<feature type="transmembrane region" description="Helical" evidence="1">
    <location>
        <begin position="7"/>
        <end position="27"/>
    </location>
</feature>
<dbReference type="Gene3D" id="3.40.30.10">
    <property type="entry name" value="Glutaredoxin"/>
    <property type="match status" value="1"/>
</dbReference>
<dbReference type="OrthoDB" id="1787216at2"/>
<dbReference type="SUPFAM" id="SSF52833">
    <property type="entry name" value="Thioredoxin-like"/>
    <property type="match status" value="1"/>
</dbReference>
<keyword evidence="1" id="KW-1133">Transmembrane helix</keyword>
<evidence type="ECO:0000313" key="3">
    <source>
        <dbReference type="EMBL" id="SHK12635.1"/>
    </source>
</evidence>
<keyword evidence="1" id="KW-0472">Membrane</keyword>
<evidence type="ECO:0000313" key="4">
    <source>
        <dbReference type="Proteomes" id="UP000184536"/>
    </source>
</evidence>
<dbReference type="InterPro" id="IPR013766">
    <property type="entry name" value="Thioredoxin_domain"/>
</dbReference>
<dbReference type="PROSITE" id="PS51352">
    <property type="entry name" value="THIOREDOXIN_2"/>
    <property type="match status" value="1"/>
</dbReference>
<sequence>MNKFNKIFIILIVIVCLIGIIGIKGGFSKIWEKESSISENGIVIGSYENIIKNNKKPTIIVFSYDADCCPSTKKFFDDYNEKINKVAKGYKEDLNFIFINTGTVNVEDKKQIIKIAERYDVEYLPSIVLLNNNGESLKVIVNDFEEEELHDLIRPLI</sequence>
<accession>A0A1M6PXB2</accession>
<keyword evidence="1" id="KW-0812">Transmembrane</keyword>
<evidence type="ECO:0000259" key="2">
    <source>
        <dbReference type="PROSITE" id="PS51352"/>
    </source>
</evidence>
<organism evidence="3 4">
    <name type="scientific">Geosporobacter subterraneus DSM 17957</name>
    <dbReference type="NCBI Taxonomy" id="1121919"/>
    <lineage>
        <taxon>Bacteria</taxon>
        <taxon>Bacillati</taxon>
        <taxon>Bacillota</taxon>
        <taxon>Clostridia</taxon>
        <taxon>Peptostreptococcales</taxon>
        <taxon>Thermotaleaceae</taxon>
        <taxon>Geosporobacter</taxon>
    </lineage>
</organism>
<feature type="domain" description="Thioredoxin" evidence="2">
    <location>
        <begin position="28"/>
        <end position="157"/>
    </location>
</feature>